<proteinExistence type="predicted"/>
<protein>
    <submittedName>
        <fullName evidence="1">Uncharacterized protein</fullName>
    </submittedName>
</protein>
<dbReference type="EMBL" id="LAZR01068299">
    <property type="protein sequence ID" value="KKK49904.1"/>
    <property type="molecule type" value="Genomic_DNA"/>
</dbReference>
<name>A0A0F8Y6Y6_9ZZZZ</name>
<organism evidence="1">
    <name type="scientific">marine sediment metagenome</name>
    <dbReference type="NCBI Taxonomy" id="412755"/>
    <lineage>
        <taxon>unclassified sequences</taxon>
        <taxon>metagenomes</taxon>
        <taxon>ecological metagenomes</taxon>
    </lineage>
</organism>
<accession>A0A0F8Y6Y6</accession>
<sequence>MPQANGLQFTARVGELPSDLFSVVG</sequence>
<dbReference type="AlphaFoldDB" id="A0A0F8Y6Y6"/>
<gene>
    <name evidence="1" type="ORF">LCGC14_3130380</name>
</gene>
<comment type="caution">
    <text evidence="1">The sequence shown here is derived from an EMBL/GenBank/DDBJ whole genome shotgun (WGS) entry which is preliminary data.</text>
</comment>
<reference evidence="1" key="1">
    <citation type="journal article" date="2015" name="Nature">
        <title>Complex archaea that bridge the gap between prokaryotes and eukaryotes.</title>
        <authorList>
            <person name="Spang A."/>
            <person name="Saw J.H."/>
            <person name="Jorgensen S.L."/>
            <person name="Zaremba-Niedzwiedzka K."/>
            <person name="Martijn J."/>
            <person name="Lind A.E."/>
            <person name="van Eijk R."/>
            <person name="Schleper C."/>
            <person name="Guy L."/>
            <person name="Ettema T.J."/>
        </authorList>
    </citation>
    <scope>NUCLEOTIDE SEQUENCE</scope>
</reference>
<evidence type="ECO:0000313" key="1">
    <source>
        <dbReference type="EMBL" id="KKK49904.1"/>
    </source>
</evidence>
<feature type="non-terminal residue" evidence="1">
    <location>
        <position position="25"/>
    </location>
</feature>